<protein>
    <submittedName>
        <fullName evidence="2">Uncharacterized protein</fullName>
    </submittedName>
</protein>
<evidence type="ECO:0000256" key="1">
    <source>
        <dbReference type="SAM" id="MobiDB-lite"/>
    </source>
</evidence>
<feature type="region of interest" description="Disordered" evidence="1">
    <location>
        <begin position="45"/>
        <end position="113"/>
    </location>
</feature>
<feature type="compositionally biased region" description="Basic residues" evidence="1">
    <location>
        <begin position="90"/>
        <end position="113"/>
    </location>
</feature>
<accession>A0A9X0AK67</accession>
<reference evidence="2" key="1">
    <citation type="submission" date="2022-11" db="EMBL/GenBank/DDBJ databases">
        <title>Genome Resource of Sclerotinia nivalis Strain SnTB1, a Plant Pathogen Isolated from American Ginseng.</title>
        <authorList>
            <person name="Fan S."/>
        </authorList>
    </citation>
    <scope>NUCLEOTIDE SEQUENCE</scope>
    <source>
        <strain evidence="2">SnTB1</strain>
    </source>
</reference>
<name>A0A9X0AK67_9HELO</name>
<feature type="compositionally biased region" description="Basic and acidic residues" evidence="1">
    <location>
        <begin position="48"/>
        <end position="59"/>
    </location>
</feature>
<dbReference type="Proteomes" id="UP001152300">
    <property type="component" value="Unassembled WGS sequence"/>
</dbReference>
<gene>
    <name evidence="2" type="ORF">OCU04_007649</name>
</gene>
<dbReference type="AlphaFoldDB" id="A0A9X0AK67"/>
<keyword evidence="3" id="KW-1185">Reference proteome</keyword>
<organism evidence="2 3">
    <name type="scientific">Sclerotinia nivalis</name>
    <dbReference type="NCBI Taxonomy" id="352851"/>
    <lineage>
        <taxon>Eukaryota</taxon>
        <taxon>Fungi</taxon>
        <taxon>Dikarya</taxon>
        <taxon>Ascomycota</taxon>
        <taxon>Pezizomycotina</taxon>
        <taxon>Leotiomycetes</taxon>
        <taxon>Helotiales</taxon>
        <taxon>Sclerotiniaceae</taxon>
        <taxon>Sclerotinia</taxon>
    </lineage>
</organism>
<dbReference type="EMBL" id="JAPEIS010000008">
    <property type="protein sequence ID" value="KAJ8063788.1"/>
    <property type="molecule type" value="Genomic_DNA"/>
</dbReference>
<comment type="caution">
    <text evidence="2">The sequence shown here is derived from an EMBL/GenBank/DDBJ whole genome shotgun (WGS) entry which is preliminary data.</text>
</comment>
<evidence type="ECO:0000313" key="2">
    <source>
        <dbReference type="EMBL" id="KAJ8063788.1"/>
    </source>
</evidence>
<evidence type="ECO:0000313" key="3">
    <source>
        <dbReference type="Proteomes" id="UP001152300"/>
    </source>
</evidence>
<feature type="compositionally biased region" description="Acidic residues" evidence="1">
    <location>
        <begin position="156"/>
        <end position="166"/>
    </location>
</feature>
<feature type="region of interest" description="Disordered" evidence="1">
    <location>
        <begin position="156"/>
        <end position="185"/>
    </location>
</feature>
<sequence>MLQLCREWEAISADSPEETAIRRSLNNRQLNFTRKVETFLRKQKKYSLKQESRDTKELEQNSMDKLANETKLEDTSNEEDNFDAIPARSKSSKSFRTPAKRANCKSAKSKTKGIRNTGDCIMKKKWTISSSIFKTKKIGEIRKLIFAKRKISEPIEPFDNDDEDIEPIGGGKPSAPKKSKKEKTKTSVVINISSSPSKSFDTLNTIPKLSVVPLMKH</sequence>
<proteinExistence type="predicted"/>